<dbReference type="AlphaFoldDB" id="Q2SAS9"/>
<dbReference type="KEGG" id="hch:HCH_05587"/>
<proteinExistence type="predicted"/>
<feature type="region of interest" description="Disordered" evidence="1">
    <location>
        <begin position="1"/>
        <end position="33"/>
    </location>
</feature>
<keyword evidence="3" id="KW-1185">Reference proteome</keyword>
<gene>
    <name evidence="2" type="ordered locus">HCH_05587</name>
</gene>
<dbReference type="Proteomes" id="UP000000238">
    <property type="component" value="Chromosome"/>
</dbReference>
<feature type="compositionally biased region" description="Polar residues" evidence="1">
    <location>
        <begin position="1"/>
        <end position="31"/>
    </location>
</feature>
<dbReference type="HOGENOM" id="CLU_1072681_0_0_6"/>
<organism evidence="2 3">
    <name type="scientific">Hahella chejuensis (strain KCTC 2396)</name>
    <dbReference type="NCBI Taxonomy" id="349521"/>
    <lineage>
        <taxon>Bacteria</taxon>
        <taxon>Pseudomonadati</taxon>
        <taxon>Pseudomonadota</taxon>
        <taxon>Gammaproteobacteria</taxon>
        <taxon>Oceanospirillales</taxon>
        <taxon>Hahellaceae</taxon>
        <taxon>Hahella</taxon>
    </lineage>
</organism>
<name>Q2SAS9_HAHCH</name>
<protein>
    <submittedName>
        <fullName evidence="2">Uncharacterized protein</fullName>
    </submittedName>
</protein>
<evidence type="ECO:0000256" key="1">
    <source>
        <dbReference type="SAM" id="MobiDB-lite"/>
    </source>
</evidence>
<dbReference type="EMBL" id="CP000155">
    <property type="protein sequence ID" value="ABC32245.1"/>
    <property type="molecule type" value="Genomic_DNA"/>
</dbReference>
<sequence>MITSSTRLPPKSTPLTERVNQAPGNNGNSTGVAFPSAPWRRRLCSGKLSAAGFDDCLHHHFRRKVLRHRVGIGHRQLIRSFHRRKHHRRQLTDVFRRQTIACNIPQQLRQLFHLHSDGFAIELSDIIHPHCFRADQHPGFHRLWISAFTQRQSGVDKCAQLLLRRLRIDAKHAVSGFANADDILDQRQQNFPFGFEVIMNQSRRKPCFRRDCLNRRALIALFRHHTQQRIDYLHTALFCIGLSTHCLPHLIRQSFILVI</sequence>
<evidence type="ECO:0000313" key="3">
    <source>
        <dbReference type="Proteomes" id="UP000000238"/>
    </source>
</evidence>
<accession>Q2SAS9</accession>
<dbReference type="STRING" id="349521.HCH_05587"/>
<evidence type="ECO:0000313" key="2">
    <source>
        <dbReference type="EMBL" id="ABC32245.1"/>
    </source>
</evidence>
<reference evidence="2 3" key="1">
    <citation type="journal article" date="2005" name="Nucleic Acids Res.">
        <title>Genomic blueprint of Hahella chejuensis, a marine microbe producing an algicidal agent.</title>
        <authorList>
            <person name="Jeong H."/>
            <person name="Yim J.H."/>
            <person name="Lee C."/>
            <person name="Choi S.-H."/>
            <person name="Park Y.K."/>
            <person name="Yoon S.H."/>
            <person name="Hur C.-G."/>
            <person name="Kang H.-Y."/>
            <person name="Kim D."/>
            <person name="Lee H.H."/>
            <person name="Park K.H."/>
            <person name="Park S.-H."/>
            <person name="Park H.-S."/>
            <person name="Lee H.K."/>
            <person name="Oh T.K."/>
            <person name="Kim J.F."/>
        </authorList>
    </citation>
    <scope>NUCLEOTIDE SEQUENCE [LARGE SCALE GENOMIC DNA]</scope>
    <source>
        <strain evidence="2 3">KCTC 2396</strain>
    </source>
</reference>